<proteinExistence type="predicted"/>
<accession>A0AA88J2P4</accession>
<gene>
    <name evidence="2" type="ORF">TIFTF001_028943</name>
</gene>
<dbReference type="EMBL" id="BTGU01000092">
    <property type="protein sequence ID" value="GMN59856.1"/>
    <property type="molecule type" value="Genomic_DNA"/>
</dbReference>
<dbReference type="Proteomes" id="UP001187192">
    <property type="component" value="Unassembled WGS sequence"/>
</dbReference>
<dbReference type="AlphaFoldDB" id="A0AA88J2P4"/>
<evidence type="ECO:0000256" key="1">
    <source>
        <dbReference type="SAM" id="MobiDB-lite"/>
    </source>
</evidence>
<evidence type="ECO:0000313" key="3">
    <source>
        <dbReference type="Proteomes" id="UP001187192"/>
    </source>
</evidence>
<evidence type="ECO:0000313" key="2">
    <source>
        <dbReference type="EMBL" id="GMN59856.1"/>
    </source>
</evidence>
<sequence>MGLEKEATNNNDNNVVKLIKVINTKRPEIITSQHHIDHDHDHDHDHDDQRFKSGQALGGHKRIHGINNKINNKRKDIGIDHQDHDDEIIGNSSISTQDDHMINYIIIGDGDSSTYVKTPKRQQNLMLSSSSHKTTPPSDHLAAITLMLLAHHDHRVLKNINIDKPLTHSIDSLRSMDHERAATHDTNGDDGGKDIDVPHPKGTASKIVFDFDLNEFPHSEH</sequence>
<reference evidence="2" key="1">
    <citation type="submission" date="2023-07" db="EMBL/GenBank/DDBJ databases">
        <title>draft genome sequence of fig (Ficus carica).</title>
        <authorList>
            <person name="Takahashi T."/>
            <person name="Nishimura K."/>
        </authorList>
    </citation>
    <scope>NUCLEOTIDE SEQUENCE</scope>
</reference>
<name>A0AA88J2P4_FICCA</name>
<protein>
    <submittedName>
        <fullName evidence="2">Uncharacterized protein</fullName>
    </submittedName>
</protein>
<keyword evidence="3" id="KW-1185">Reference proteome</keyword>
<organism evidence="2 3">
    <name type="scientific">Ficus carica</name>
    <name type="common">Common fig</name>
    <dbReference type="NCBI Taxonomy" id="3494"/>
    <lineage>
        <taxon>Eukaryota</taxon>
        <taxon>Viridiplantae</taxon>
        <taxon>Streptophyta</taxon>
        <taxon>Embryophyta</taxon>
        <taxon>Tracheophyta</taxon>
        <taxon>Spermatophyta</taxon>
        <taxon>Magnoliopsida</taxon>
        <taxon>eudicotyledons</taxon>
        <taxon>Gunneridae</taxon>
        <taxon>Pentapetalae</taxon>
        <taxon>rosids</taxon>
        <taxon>fabids</taxon>
        <taxon>Rosales</taxon>
        <taxon>Moraceae</taxon>
        <taxon>Ficeae</taxon>
        <taxon>Ficus</taxon>
    </lineage>
</organism>
<feature type="region of interest" description="Disordered" evidence="1">
    <location>
        <begin position="37"/>
        <end position="62"/>
    </location>
</feature>
<feature type="compositionally biased region" description="Basic and acidic residues" evidence="1">
    <location>
        <begin position="37"/>
        <end position="51"/>
    </location>
</feature>
<comment type="caution">
    <text evidence="2">The sequence shown here is derived from an EMBL/GenBank/DDBJ whole genome shotgun (WGS) entry which is preliminary data.</text>
</comment>